<sequence length="216" mass="23125">MRDILRPMLPMIVVLAIPLVPLTLLGFDWQDQIGEWGKSRESQALTAAAIIGLLASDIFLPIPSSVLCTAAGWQLGVLLGTLVAWLGMSLGAALGFALARGIGAPLVAWLTTQSDLERAEELTRKLGPWLLVVGRGIPVVAEASVLFVGMHQMRWRTFLPPVLLSNLGLALAYAAFGQFAERYQWLPLALGVSIALPVLMAAAFSAWMRGKQSAGP</sequence>
<protein>
    <submittedName>
        <fullName evidence="8">SNARE associated Golgi protein</fullName>
    </submittedName>
</protein>
<feature type="transmembrane region" description="Helical" evidence="6">
    <location>
        <begin position="7"/>
        <end position="27"/>
    </location>
</feature>
<keyword evidence="3 6" id="KW-0812">Transmembrane</keyword>
<keyword evidence="5 6" id="KW-0472">Membrane</keyword>
<keyword evidence="4 6" id="KW-1133">Transmembrane helix</keyword>
<gene>
    <name evidence="8" type="ORF">ETAA8_34900</name>
</gene>
<dbReference type="InterPro" id="IPR032816">
    <property type="entry name" value="VTT_dom"/>
</dbReference>
<dbReference type="Pfam" id="PF09335">
    <property type="entry name" value="VTT_dom"/>
    <property type="match status" value="1"/>
</dbReference>
<dbReference type="PANTHER" id="PTHR42709:SF6">
    <property type="entry name" value="UNDECAPRENYL PHOSPHATE TRANSPORTER A"/>
    <property type="match status" value="1"/>
</dbReference>
<dbReference type="InterPro" id="IPR051311">
    <property type="entry name" value="DedA_domain"/>
</dbReference>
<feature type="transmembrane region" description="Helical" evidence="6">
    <location>
        <begin position="185"/>
        <end position="207"/>
    </location>
</feature>
<dbReference type="Proteomes" id="UP000315017">
    <property type="component" value="Chromosome"/>
</dbReference>
<evidence type="ECO:0000256" key="4">
    <source>
        <dbReference type="ARBA" id="ARBA00022989"/>
    </source>
</evidence>
<evidence type="ECO:0000313" key="9">
    <source>
        <dbReference type="Proteomes" id="UP000315017"/>
    </source>
</evidence>
<feature type="transmembrane region" description="Helical" evidence="6">
    <location>
        <begin position="162"/>
        <end position="179"/>
    </location>
</feature>
<dbReference type="EMBL" id="CP036274">
    <property type="protein sequence ID" value="QDU28390.1"/>
    <property type="molecule type" value="Genomic_DNA"/>
</dbReference>
<evidence type="ECO:0000256" key="6">
    <source>
        <dbReference type="SAM" id="Phobius"/>
    </source>
</evidence>
<keyword evidence="9" id="KW-1185">Reference proteome</keyword>
<dbReference type="GO" id="GO:0005886">
    <property type="term" value="C:plasma membrane"/>
    <property type="evidence" value="ECO:0007669"/>
    <property type="project" value="UniProtKB-SubCell"/>
</dbReference>
<evidence type="ECO:0000256" key="3">
    <source>
        <dbReference type="ARBA" id="ARBA00022692"/>
    </source>
</evidence>
<feature type="domain" description="VTT" evidence="7">
    <location>
        <begin position="62"/>
        <end position="178"/>
    </location>
</feature>
<feature type="transmembrane region" description="Helical" evidence="6">
    <location>
        <begin position="82"/>
        <end position="109"/>
    </location>
</feature>
<feature type="transmembrane region" description="Helical" evidence="6">
    <location>
        <begin position="129"/>
        <end position="150"/>
    </location>
</feature>
<feature type="transmembrane region" description="Helical" evidence="6">
    <location>
        <begin position="47"/>
        <end position="70"/>
    </location>
</feature>
<evidence type="ECO:0000256" key="2">
    <source>
        <dbReference type="ARBA" id="ARBA00022475"/>
    </source>
</evidence>
<organism evidence="8 9">
    <name type="scientific">Anatilimnocola aggregata</name>
    <dbReference type="NCBI Taxonomy" id="2528021"/>
    <lineage>
        <taxon>Bacteria</taxon>
        <taxon>Pseudomonadati</taxon>
        <taxon>Planctomycetota</taxon>
        <taxon>Planctomycetia</taxon>
        <taxon>Pirellulales</taxon>
        <taxon>Pirellulaceae</taxon>
        <taxon>Anatilimnocola</taxon>
    </lineage>
</organism>
<dbReference type="PANTHER" id="PTHR42709">
    <property type="entry name" value="ALKALINE PHOSPHATASE LIKE PROTEIN"/>
    <property type="match status" value="1"/>
</dbReference>
<comment type="subcellular location">
    <subcellularLocation>
        <location evidence="1">Cell membrane</location>
        <topology evidence="1">Multi-pass membrane protein</topology>
    </subcellularLocation>
</comment>
<evidence type="ECO:0000259" key="7">
    <source>
        <dbReference type="Pfam" id="PF09335"/>
    </source>
</evidence>
<accession>A0A517YDT8</accession>
<proteinExistence type="predicted"/>
<dbReference type="KEGG" id="aagg:ETAA8_34900"/>
<evidence type="ECO:0000256" key="5">
    <source>
        <dbReference type="ARBA" id="ARBA00023136"/>
    </source>
</evidence>
<name>A0A517YDT8_9BACT</name>
<dbReference type="AlphaFoldDB" id="A0A517YDT8"/>
<reference evidence="8 9" key="1">
    <citation type="submission" date="2019-02" db="EMBL/GenBank/DDBJ databases">
        <title>Deep-cultivation of Planctomycetes and their phenomic and genomic characterization uncovers novel biology.</title>
        <authorList>
            <person name="Wiegand S."/>
            <person name="Jogler M."/>
            <person name="Boedeker C."/>
            <person name="Pinto D."/>
            <person name="Vollmers J."/>
            <person name="Rivas-Marin E."/>
            <person name="Kohn T."/>
            <person name="Peeters S.H."/>
            <person name="Heuer A."/>
            <person name="Rast P."/>
            <person name="Oberbeckmann S."/>
            <person name="Bunk B."/>
            <person name="Jeske O."/>
            <person name="Meyerdierks A."/>
            <person name="Storesund J.E."/>
            <person name="Kallscheuer N."/>
            <person name="Luecker S."/>
            <person name="Lage O.M."/>
            <person name="Pohl T."/>
            <person name="Merkel B.J."/>
            <person name="Hornburger P."/>
            <person name="Mueller R.-W."/>
            <person name="Bruemmer F."/>
            <person name="Labrenz M."/>
            <person name="Spormann A.M."/>
            <person name="Op den Camp H."/>
            <person name="Overmann J."/>
            <person name="Amann R."/>
            <person name="Jetten M.S.M."/>
            <person name="Mascher T."/>
            <person name="Medema M.H."/>
            <person name="Devos D.P."/>
            <person name="Kaster A.-K."/>
            <person name="Ovreas L."/>
            <person name="Rohde M."/>
            <person name="Galperin M.Y."/>
            <person name="Jogler C."/>
        </authorList>
    </citation>
    <scope>NUCLEOTIDE SEQUENCE [LARGE SCALE GENOMIC DNA]</scope>
    <source>
        <strain evidence="8 9">ETA_A8</strain>
    </source>
</reference>
<evidence type="ECO:0000313" key="8">
    <source>
        <dbReference type="EMBL" id="QDU28390.1"/>
    </source>
</evidence>
<keyword evidence="2" id="KW-1003">Cell membrane</keyword>
<evidence type="ECO:0000256" key="1">
    <source>
        <dbReference type="ARBA" id="ARBA00004651"/>
    </source>
</evidence>